<dbReference type="GO" id="GO:0003677">
    <property type="term" value="F:DNA binding"/>
    <property type="evidence" value="ECO:0007669"/>
    <property type="project" value="InterPro"/>
</dbReference>
<evidence type="ECO:0000256" key="1">
    <source>
        <dbReference type="ARBA" id="ARBA00004123"/>
    </source>
</evidence>
<dbReference type="AlphaFoldDB" id="F2U507"/>
<dbReference type="RefSeq" id="XP_004995959.1">
    <property type="nucleotide sequence ID" value="XM_004995902.1"/>
</dbReference>
<protein>
    <recommendedName>
        <fullName evidence="5">Barrier-to-autointegration factor</fullName>
    </recommendedName>
</protein>
<dbReference type="KEGG" id="sre:PTSG_03374"/>
<name>F2U507_SALR5</name>
<accession>F2U507</accession>
<dbReference type="InParanoid" id="F2U507"/>
<dbReference type="FunCoup" id="F2U507">
    <property type="interactions" value="1336"/>
</dbReference>
<dbReference type="InterPro" id="IPR036617">
    <property type="entry name" value="BAF_sf"/>
</dbReference>
<dbReference type="eggNOG" id="KOG4233">
    <property type="taxonomic scope" value="Eukaryota"/>
</dbReference>
<evidence type="ECO:0008006" key="5">
    <source>
        <dbReference type="Google" id="ProtNLM"/>
    </source>
</evidence>
<dbReference type="GO" id="GO:0005634">
    <property type="term" value="C:nucleus"/>
    <property type="evidence" value="ECO:0007669"/>
    <property type="project" value="UniProtKB-SubCell"/>
</dbReference>
<gene>
    <name evidence="3" type="ORF">PTSG_03374</name>
</gene>
<dbReference type="OMA" id="TEWCDAF"/>
<keyword evidence="4" id="KW-1185">Reference proteome</keyword>
<dbReference type="OrthoDB" id="9997163at2759"/>
<reference evidence="3" key="1">
    <citation type="submission" date="2009-08" db="EMBL/GenBank/DDBJ databases">
        <title>Annotation of Salpingoeca rosetta.</title>
        <authorList>
            <consortium name="The Broad Institute Genome Sequencing Platform"/>
            <person name="Russ C."/>
            <person name="Cuomo C."/>
            <person name="Burger G."/>
            <person name="Gray M.W."/>
            <person name="Holland P.W.H."/>
            <person name="King N."/>
            <person name="Lang F.B.F."/>
            <person name="Roger A.J."/>
            <person name="Ruiz-Trillo I."/>
            <person name="Young S.K."/>
            <person name="Zeng Q."/>
            <person name="Gargeya S."/>
            <person name="Alvarado L."/>
            <person name="Berlin A."/>
            <person name="Chapman S.B."/>
            <person name="Chen Z."/>
            <person name="Freedman E."/>
            <person name="Gellesch M."/>
            <person name="Goldberg J."/>
            <person name="Griggs A."/>
            <person name="Gujja S."/>
            <person name="Heilman E."/>
            <person name="Heiman D."/>
            <person name="Howarth C."/>
            <person name="Mehta T."/>
            <person name="Neiman D."/>
            <person name="Pearson M."/>
            <person name="Roberts A."/>
            <person name="Saif S."/>
            <person name="Shea T."/>
            <person name="Shenoy N."/>
            <person name="Sisk P."/>
            <person name="Stolte C."/>
            <person name="Sykes S."/>
            <person name="White J."/>
            <person name="Yandava C."/>
            <person name="Haas B."/>
            <person name="Nusbaum C."/>
            <person name="Birren B."/>
        </authorList>
    </citation>
    <scope>NUCLEOTIDE SEQUENCE [LARGE SCALE GENOMIC DNA]</scope>
    <source>
        <strain evidence="3">ATCC 50818</strain>
    </source>
</reference>
<evidence type="ECO:0000313" key="4">
    <source>
        <dbReference type="Proteomes" id="UP000007799"/>
    </source>
</evidence>
<dbReference type="Pfam" id="PF02961">
    <property type="entry name" value="SAM_BAF"/>
    <property type="match status" value="1"/>
</dbReference>
<dbReference type="InterPro" id="IPR004122">
    <property type="entry name" value="BAF_prot"/>
</dbReference>
<dbReference type="Proteomes" id="UP000007799">
    <property type="component" value="Unassembled WGS sequence"/>
</dbReference>
<dbReference type="GO" id="GO:0051276">
    <property type="term" value="P:chromosome organization"/>
    <property type="evidence" value="ECO:0007669"/>
    <property type="project" value="TreeGrafter"/>
</dbReference>
<dbReference type="EMBL" id="GL832961">
    <property type="protein sequence ID" value="EGD82723.1"/>
    <property type="molecule type" value="Genomic_DNA"/>
</dbReference>
<comment type="subcellular location">
    <subcellularLocation>
        <location evidence="1">Nucleus</location>
    </subcellularLocation>
</comment>
<dbReference type="SMART" id="SM01023">
    <property type="entry name" value="BAF"/>
    <property type="match status" value="1"/>
</dbReference>
<dbReference type="Gene3D" id="1.10.150.40">
    <property type="entry name" value="Barrier-to-autointegration factor, BAF"/>
    <property type="match status" value="1"/>
</dbReference>
<dbReference type="GeneID" id="16076546"/>
<dbReference type="STRING" id="946362.F2U507"/>
<dbReference type="PANTHER" id="PTHR47507:SF6">
    <property type="entry name" value="BARRIER-TO-AUTOINTEGRATION FACTOR"/>
    <property type="match status" value="1"/>
</dbReference>
<organism evidence="4">
    <name type="scientific">Salpingoeca rosetta (strain ATCC 50818 / BSB-021)</name>
    <dbReference type="NCBI Taxonomy" id="946362"/>
    <lineage>
        <taxon>Eukaryota</taxon>
        <taxon>Choanoflagellata</taxon>
        <taxon>Craspedida</taxon>
        <taxon>Salpingoecidae</taxon>
        <taxon>Salpingoeca</taxon>
    </lineage>
</organism>
<dbReference type="PANTHER" id="PTHR47507">
    <property type="entry name" value="BARRIER TO AUTOINTEGRATION FACTOR 2"/>
    <property type="match status" value="1"/>
</dbReference>
<evidence type="ECO:0000256" key="2">
    <source>
        <dbReference type="ARBA" id="ARBA00023242"/>
    </source>
</evidence>
<dbReference type="SUPFAM" id="SSF47798">
    <property type="entry name" value="Barrier-to-autointegration factor, BAF"/>
    <property type="match status" value="1"/>
</dbReference>
<evidence type="ECO:0000313" key="3">
    <source>
        <dbReference type="EMBL" id="EGD82723.1"/>
    </source>
</evidence>
<proteinExistence type="predicted"/>
<sequence length="93" mass="10479">MAERTTSKKHDEFVRERMEDKAATELAGIGEKGGEQLAALGFATAKQVLGQFLVMGEDPDVFGDWLQQNVSKLNSKHRGDLIFCLQEWIKRNL</sequence>
<keyword evidence="2" id="KW-0539">Nucleus</keyword>
<dbReference type="GO" id="GO:0000793">
    <property type="term" value="C:condensed chromosome"/>
    <property type="evidence" value="ECO:0007669"/>
    <property type="project" value="TreeGrafter"/>
</dbReference>
<dbReference type="InterPro" id="IPR051387">
    <property type="entry name" value="BAF"/>
</dbReference>